<evidence type="ECO:0000313" key="1">
    <source>
        <dbReference type="EMBL" id="KAA6385485.1"/>
    </source>
</evidence>
<comment type="caution">
    <text evidence="1">The sequence shown here is derived from an EMBL/GenBank/DDBJ whole genome shotgun (WGS) entry which is preliminary data.</text>
</comment>
<dbReference type="AlphaFoldDB" id="A0A5J4VSE7"/>
<gene>
    <name evidence="1" type="ORF">EZS28_018989</name>
</gene>
<dbReference type="Proteomes" id="UP000324800">
    <property type="component" value="Unassembled WGS sequence"/>
</dbReference>
<evidence type="ECO:0000313" key="2">
    <source>
        <dbReference type="Proteomes" id="UP000324800"/>
    </source>
</evidence>
<name>A0A5J4VSE7_9EUKA</name>
<sequence>MSPRQSVPIILAIVEVDSPFEKEQDKVSVQSERSRRRSSIFEEIIVPDPSVCRWLLDIISEDEHITKESAHFILFEHQLIRVIVYTFDIVENYAILKTEDEGCCGKFMHDDSDLHSLDVPIKHDEALFGSITYNSNSLVEQVENMNNQINIINNAPVPDVYTRSEANEIFDTKADKSETHTQTETDALLDDKADKTDTYTKTETDALFNDKADKTELIGSYTKSEDDDRLLLKANVADTVDSYSKTKDDALLLLKADKSDTYTKIETDTLLDVKANVAEIVDSYSKTEDDALLLVKADKSDTYTKTETDTLLDAKTNKTELIDSYSKTENDALLLLKANVADLTNYVHLTSAQTINGQKQFGVISVSNISKLSKNDASILLAGGGDMLVSSLVIQPQLQEVRDIVTGKSQAQVFSTQGELNDWMAVQDNVAKLAIGDNLYIVDKEVTDYWWDGIDLKVLETELPDMRNVITTLGTVIGGYNTITDISIDENILTSSKNKNFVDTDYDQSISGQKTFNITIHSVGIMIQTYDNSSVVCAGGVVRSIADIQSASYSKSEDDALLLLKADKTYLIDSQTKIETNNLFNNKADNGVSYTKCEDDALLLLKADKTQLIDSYTKGEDDELLLLKADNTQLIDSQIKGETNNLLNNKADNGVSYTKGEDDTLLLLKTDKTQLIDSYTKGETNNLLNNKANQSTTYIKTETDQLISYIDIRDVDLTDYYNKTKTDELLGEKADITELSNYVTLDTSQTINSNKTFNKACRFTSTIDEMSTVTGASFVKSDADNTVVLLGAGGTKPILEFTTTIDDSSYVKKDDDVQDIQGIFRKTTLDQLYPEPTDDDYVTLGAVKSEFISSIYSDSINGNLTVTQFIKSGGKDQQVLLANGTTKLLSESASGSVEDSNYVKKSGQKLQIIHRVLRRDDDELSISEYDEDYLTRAEIYNAFVSRYDNQTIYGTKTFNSNVNASGFAKTGKDDTSVLLAGGGDALISSFGGIEDLTSQVAINVTATNSTLCQRKRVISKLPMNKNAITGSHTKMIVLSNQSLLLDGLDKSERKLDTRIAGGLPCGTNKKNPVSFDEAFYGELAGELPKINNKNNLVCFDEAYSDTAIAIDALEQLHIDWHAIFKTIWEAAIKYACERKIYH</sequence>
<accession>A0A5J4VSE7</accession>
<proteinExistence type="predicted"/>
<dbReference type="EMBL" id="SNRW01005248">
    <property type="protein sequence ID" value="KAA6385485.1"/>
    <property type="molecule type" value="Genomic_DNA"/>
</dbReference>
<reference evidence="1 2" key="1">
    <citation type="submission" date="2019-03" db="EMBL/GenBank/DDBJ databases">
        <title>Single cell metagenomics reveals metabolic interactions within the superorganism composed of flagellate Streblomastix strix and complex community of Bacteroidetes bacteria on its surface.</title>
        <authorList>
            <person name="Treitli S.C."/>
            <person name="Kolisko M."/>
            <person name="Husnik F."/>
            <person name="Keeling P."/>
            <person name="Hampl V."/>
        </authorList>
    </citation>
    <scope>NUCLEOTIDE SEQUENCE [LARGE SCALE GENOMIC DNA]</scope>
    <source>
        <strain evidence="1">ST1C</strain>
    </source>
</reference>
<protein>
    <submittedName>
        <fullName evidence="1">Uncharacterized protein</fullName>
    </submittedName>
</protein>
<organism evidence="1 2">
    <name type="scientific">Streblomastix strix</name>
    <dbReference type="NCBI Taxonomy" id="222440"/>
    <lineage>
        <taxon>Eukaryota</taxon>
        <taxon>Metamonada</taxon>
        <taxon>Preaxostyla</taxon>
        <taxon>Oxymonadida</taxon>
        <taxon>Streblomastigidae</taxon>
        <taxon>Streblomastix</taxon>
    </lineage>
</organism>